<protein>
    <submittedName>
        <fullName evidence="5">Chemotaxis protein</fullName>
    </submittedName>
</protein>
<gene>
    <name evidence="5" type="ORF">Y958_27720</name>
</gene>
<name>A0A248K1Q2_9PROT</name>
<evidence type="ECO:0000259" key="4">
    <source>
        <dbReference type="PROSITE" id="PS50111"/>
    </source>
</evidence>
<dbReference type="PROSITE" id="PS50111">
    <property type="entry name" value="CHEMOTAXIS_TRANSDUC_2"/>
    <property type="match status" value="1"/>
</dbReference>
<organism evidence="5 6">
    <name type="scientific">Nitrospirillum viridazoti CBAmc</name>
    <dbReference type="NCBI Taxonomy" id="1441467"/>
    <lineage>
        <taxon>Bacteria</taxon>
        <taxon>Pseudomonadati</taxon>
        <taxon>Pseudomonadota</taxon>
        <taxon>Alphaproteobacteria</taxon>
        <taxon>Rhodospirillales</taxon>
        <taxon>Azospirillaceae</taxon>
        <taxon>Nitrospirillum</taxon>
        <taxon>Nitrospirillum viridazoti</taxon>
    </lineage>
</organism>
<dbReference type="PANTHER" id="PTHR32089:SF112">
    <property type="entry name" value="LYSOZYME-LIKE PROTEIN-RELATED"/>
    <property type="match status" value="1"/>
</dbReference>
<evidence type="ECO:0000313" key="6">
    <source>
        <dbReference type="Proteomes" id="UP000197153"/>
    </source>
</evidence>
<evidence type="ECO:0000256" key="2">
    <source>
        <dbReference type="PROSITE-ProRule" id="PRU00284"/>
    </source>
</evidence>
<feature type="domain" description="Methyl-accepting transducer" evidence="4">
    <location>
        <begin position="65"/>
        <end position="301"/>
    </location>
</feature>
<dbReference type="SUPFAM" id="SSF58104">
    <property type="entry name" value="Methyl-accepting chemotaxis protein (MCP) signaling domain"/>
    <property type="match status" value="1"/>
</dbReference>
<dbReference type="AlphaFoldDB" id="A0A248K1Q2"/>
<dbReference type="Pfam" id="PF00015">
    <property type="entry name" value="MCPsignal"/>
    <property type="match status" value="1"/>
</dbReference>
<evidence type="ECO:0000256" key="3">
    <source>
        <dbReference type="SAM" id="Coils"/>
    </source>
</evidence>
<sequence>MRAAPPRCPYPKWSPCSDRGVCAFFTVWAAEYPYRSWGEDMAVDTHQSTPLRADAGTLIADIATEVGHLSVDIADVVGNIHQVDSAIDNQGKQLAGIQAATRDIVASNRAIAGMAQATQGVAAGARRDIDASAGEIRQSLSAIGDLVAAVNASADELGGLEGAMGRVARVSSDINRIAAQTNLLALNATIEAARAGEAGKGFAVVATEVKALARQTAEATAEIDATLKALTEQVRRLTARMAAGSEQAERVGRSTATIGQAVETVGTAVAQVEENATAIAGATGDIARRCDGFQETVDALHRDAASSGTALKTATTHLDRTLERAEAIMMLTATSGYATEDTPFINRAREVAGQISARMEQALAAGELTMEDLFDTDLKPIAGSNPQQYMTRYIPFLDAAVTPLHDPVLTMDPRMVFCAPTDHNRLIPCHNPQFRKAHGPDSVWNAANGRNRRVYADKTATAVSRGTAPFLLQTYRRDMGGGVFALMKDASAPIWVRGRLWGGLRVCYRA</sequence>
<keyword evidence="3" id="KW-0175">Coiled coil</keyword>
<dbReference type="Gene3D" id="1.10.287.950">
    <property type="entry name" value="Methyl-accepting chemotaxis protein"/>
    <property type="match status" value="1"/>
</dbReference>
<evidence type="ECO:0000313" key="5">
    <source>
        <dbReference type="EMBL" id="ASG24641.1"/>
    </source>
</evidence>
<evidence type="ECO:0000256" key="1">
    <source>
        <dbReference type="ARBA" id="ARBA00023224"/>
    </source>
</evidence>
<accession>A0A248K1Q2</accession>
<feature type="coiled-coil region" evidence="3">
    <location>
        <begin position="220"/>
        <end position="247"/>
    </location>
</feature>
<keyword evidence="6" id="KW-1185">Reference proteome</keyword>
<reference evidence="5 6" key="1">
    <citation type="submission" date="2017-06" db="EMBL/GenBank/DDBJ databases">
        <title>Complete genome sequence of Nitrospirillum amazonense strain CBAmC, an endophytic nitrogen-fixing and plant growth-promoting bacterium, isolated from sugarcane.</title>
        <authorList>
            <person name="Schwab S."/>
            <person name="dos Santos Teixeira K.R."/>
            <person name="Simoes Araujo J.L."/>
            <person name="Soares Vidal M."/>
            <person name="Borges de Freitas H.R."/>
            <person name="Rivello Crivelaro A.L."/>
            <person name="Bueno de Camargo Nunes A."/>
            <person name="dos Santos C.M."/>
            <person name="Palmeira da Silva Rosa D."/>
            <person name="da Silva Padilha D."/>
            <person name="da Silva E."/>
            <person name="Araujo Terra L."/>
            <person name="Soares Mendes V."/>
            <person name="Farinelli L."/>
            <person name="Magalhaes Cruz L."/>
            <person name="Baldani J.I."/>
        </authorList>
    </citation>
    <scope>NUCLEOTIDE SEQUENCE [LARGE SCALE GENOMIC DNA]</scope>
    <source>
        <strain evidence="5 6">CBAmC</strain>
    </source>
</reference>
<dbReference type="GO" id="GO:0007165">
    <property type="term" value="P:signal transduction"/>
    <property type="evidence" value="ECO:0007669"/>
    <property type="project" value="UniProtKB-KW"/>
</dbReference>
<dbReference type="Proteomes" id="UP000197153">
    <property type="component" value="Chromosome 3"/>
</dbReference>
<dbReference type="KEGG" id="nao:Y958_27720"/>
<keyword evidence="1 2" id="KW-0807">Transducer</keyword>
<dbReference type="SMART" id="SM00283">
    <property type="entry name" value="MA"/>
    <property type="match status" value="1"/>
</dbReference>
<dbReference type="EMBL" id="CP022112">
    <property type="protein sequence ID" value="ASG24641.1"/>
    <property type="molecule type" value="Genomic_DNA"/>
</dbReference>
<proteinExistence type="predicted"/>
<dbReference type="InterPro" id="IPR004089">
    <property type="entry name" value="MCPsignal_dom"/>
</dbReference>
<dbReference type="PANTHER" id="PTHR32089">
    <property type="entry name" value="METHYL-ACCEPTING CHEMOTAXIS PROTEIN MCPB"/>
    <property type="match status" value="1"/>
</dbReference>
<dbReference type="GO" id="GO:0016020">
    <property type="term" value="C:membrane"/>
    <property type="evidence" value="ECO:0007669"/>
    <property type="project" value="InterPro"/>
</dbReference>